<feature type="compositionally biased region" description="Polar residues" evidence="1">
    <location>
        <begin position="24"/>
        <end position="34"/>
    </location>
</feature>
<proteinExistence type="predicted"/>
<name>A0A821THE2_9NEOP</name>
<evidence type="ECO:0000256" key="1">
    <source>
        <dbReference type="SAM" id="MobiDB-lite"/>
    </source>
</evidence>
<sequence length="93" mass="9969">MANAEAAPEHSPRRARSPAKVGSTKPTRASSLRPTSRHESPIRSLRSLGEKSGRAERSVGSPRPPGDANRRRPSPSERSSLEAPPWSPPATPD</sequence>
<protein>
    <submittedName>
        <fullName evidence="2">Uncharacterized protein</fullName>
    </submittedName>
</protein>
<keyword evidence="3" id="KW-1185">Reference proteome</keyword>
<comment type="caution">
    <text evidence="2">The sequence shown here is derived from an EMBL/GenBank/DDBJ whole genome shotgun (WGS) entry which is preliminary data.</text>
</comment>
<organism evidence="2 3">
    <name type="scientific">Pieris macdunnoughi</name>
    <dbReference type="NCBI Taxonomy" id="345717"/>
    <lineage>
        <taxon>Eukaryota</taxon>
        <taxon>Metazoa</taxon>
        <taxon>Ecdysozoa</taxon>
        <taxon>Arthropoda</taxon>
        <taxon>Hexapoda</taxon>
        <taxon>Insecta</taxon>
        <taxon>Pterygota</taxon>
        <taxon>Neoptera</taxon>
        <taxon>Endopterygota</taxon>
        <taxon>Lepidoptera</taxon>
        <taxon>Glossata</taxon>
        <taxon>Ditrysia</taxon>
        <taxon>Papilionoidea</taxon>
        <taxon>Pieridae</taxon>
        <taxon>Pierinae</taxon>
        <taxon>Pieris</taxon>
    </lineage>
</organism>
<dbReference type="AlphaFoldDB" id="A0A821THE2"/>
<feature type="compositionally biased region" description="Basic and acidic residues" evidence="1">
    <location>
        <begin position="48"/>
        <end position="57"/>
    </location>
</feature>
<evidence type="ECO:0000313" key="2">
    <source>
        <dbReference type="EMBL" id="CAF4875557.1"/>
    </source>
</evidence>
<gene>
    <name evidence="2" type="ORF">PMACD_LOCUS9139</name>
</gene>
<accession>A0A821THE2</accession>
<dbReference type="EMBL" id="CAJOBZ010000025">
    <property type="protein sequence ID" value="CAF4875557.1"/>
    <property type="molecule type" value="Genomic_DNA"/>
</dbReference>
<reference evidence="2" key="1">
    <citation type="submission" date="2021-02" db="EMBL/GenBank/DDBJ databases">
        <authorList>
            <person name="Steward A R."/>
        </authorList>
    </citation>
    <scope>NUCLEOTIDE SEQUENCE</scope>
</reference>
<evidence type="ECO:0000313" key="3">
    <source>
        <dbReference type="Proteomes" id="UP000663880"/>
    </source>
</evidence>
<dbReference type="Proteomes" id="UP000663880">
    <property type="component" value="Unassembled WGS sequence"/>
</dbReference>
<feature type="region of interest" description="Disordered" evidence="1">
    <location>
        <begin position="1"/>
        <end position="93"/>
    </location>
</feature>